<evidence type="ECO:0000256" key="2">
    <source>
        <dbReference type="ARBA" id="ARBA00025783"/>
    </source>
</evidence>
<dbReference type="OrthoDB" id="194443at2759"/>
<comment type="catalytic activity">
    <reaction evidence="3">
        <text>a 5'-end (N(2),N(7)-dimethyl 5'-triphosphoguanosine)-ribonucleoside in snoRNA + S-adenosyl-L-methionine = a 5'-end (N(2),N(2),N(7)-trimethyl 5'-triphosphoguanosine)-ribonucleoside in snoRNA + S-adenosyl-L-homocysteine + H(+)</text>
        <dbReference type="Rhea" id="RHEA:78507"/>
        <dbReference type="Rhea" id="RHEA-COMP:19088"/>
        <dbReference type="Rhea" id="RHEA-COMP:19090"/>
        <dbReference type="ChEBI" id="CHEBI:15378"/>
        <dbReference type="ChEBI" id="CHEBI:57856"/>
        <dbReference type="ChEBI" id="CHEBI:59789"/>
        <dbReference type="ChEBI" id="CHEBI:167623"/>
        <dbReference type="ChEBI" id="CHEBI:172880"/>
    </reaction>
    <physiologicalReaction direction="left-to-right" evidence="3">
        <dbReference type="Rhea" id="RHEA:78508"/>
    </physiologicalReaction>
</comment>
<evidence type="ECO:0000313" key="9">
    <source>
        <dbReference type="EMBL" id="KAH3679010.1"/>
    </source>
</evidence>
<evidence type="ECO:0000256" key="8">
    <source>
        <dbReference type="SAM" id="MobiDB-lite"/>
    </source>
</evidence>
<evidence type="ECO:0000256" key="7">
    <source>
        <dbReference type="ARBA" id="ARBA00049790"/>
    </source>
</evidence>
<dbReference type="InterPro" id="IPR019012">
    <property type="entry name" value="RNA_cap_Gua-N2-MeTrfase"/>
</dbReference>
<dbReference type="PANTHER" id="PTHR14741">
    <property type="entry name" value="S-ADENOSYLMETHIONINE-DEPENDENT METHYLTRANSFERASE RELATED"/>
    <property type="match status" value="1"/>
</dbReference>
<dbReference type="Proteomes" id="UP000774326">
    <property type="component" value="Unassembled WGS sequence"/>
</dbReference>
<comment type="catalytic activity">
    <reaction evidence="5">
        <text>a 5'-end (N(2),N(7)-dimethyl 5'-triphosphoguanosine)-ribonucleoside in snRNA + S-adenosyl-L-methionine = a 5'-end (N(2),N(2),N(7)-trimethyl 5'-triphosphoguanosine)-ribonucleoside in snRNA + S-adenosyl-L-homocysteine + H(+)</text>
        <dbReference type="Rhea" id="RHEA:78479"/>
        <dbReference type="Rhea" id="RHEA-COMP:19087"/>
        <dbReference type="Rhea" id="RHEA-COMP:19089"/>
        <dbReference type="ChEBI" id="CHEBI:15378"/>
        <dbReference type="ChEBI" id="CHEBI:57856"/>
        <dbReference type="ChEBI" id="CHEBI:59789"/>
        <dbReference type="ChEBI" id="CHEBI:167623"/>
        <dbReference type="ChEBI" id="CHEBI:172880"/>
    </reaction>
    <physiologicalReaction direction="left-to-right" evidence="5">
        <dbReference type="Rhea" id="RHEA:78480"/>
    </physiologicalReaction>
</comment>
<comment type="catalytic activity">
    <reaction evidence="6">
        <text>a 5'-end (N(7)-methyl 5'-triphosphoguanosine)-ribonucleoside in snRNA + S-adenosyl-L-methionine = a 5'-end (N(2),N(7)-dimethyl 5'-triphosphoguanosine)-ribonucleoside in snRNA + S-adenosyl-L-homocysteine + H(+)</text>
        <dbReference type="Rhea" id="RHEA:78471"/>
        <dbReference type="Rhea" id="RHEA-COMP:19085"/>
        <dbReference type="Rhea" id="RHEA-COMP:19087"/>
        <dbReference type="ChEBI" id="CHEBI:15378"/>
        <dbReference type="ChEBI" id="CHEBI:57856"/>
        <dbReference type="ChEBI" id="CHEBI:59789"/>
        <dbReference type="ChEBI" id="CHEBI:156461"/>
        <dbReference type="ChEBI" id="CHEBI:172880"/>
    </reaction>
    <physiologicalReaction direction="left-to-right" evidence="6">
        <dbReference type="Rhea" id="RHEA:78472"/>
    </physiologicalReaction>
</comment>
<dbReference type="SUPFAM" id="SSF53335">
    <property type="entry name" value="S-adenosyl-L-methionine-dependent methyltransferases"/>
    <property type="match status" value="1"/>
</dbReference>
<dbReference type="InterPro" id="IPR029063">
    <property type="entry name" value="SAM-dependent_MTases_sf"/>
</dbReference>
<sequence>MTIDLYLPQRKKFENQPEKFQLSRNKLEKGSKKFWNQRYSLFSKFDQGVFMNQELWYSVTPESIAIFLAKFIQACDPEIKCILDVFCGGGGNTIQFARKFDKCIGLDFNQENLYCTENNCYVYGVEQQTELILGDWAHLEDETMEYLQQEVDFLFASPPWGGTGYKNKNMFDLDYLLPLSIRDLLISFFKISKNVCLFLPRNSNLIQLSEITKELLGPDAYCRVIYTYTEGFIKGLLVFFGDKFMPENIDKDTLAEQNTMIMQQFKEEQESLQKGRSNHSQETLYDQMSYQHEEDYTEDTVSTSTTNDQTFNTTEPTQEEEYPDPLFFTDTTANNDQETNEIIHETSLKRKTQYKERKKQRLNKKKRKLEMIQQEKINSKKNKNKKQRTHTHFQDDQDTGDKNEKNTDEIKDNKDESANGYTGLDY</sequence>
<dbReference type="GO" id="GO:0005634">
    <property type="term" value="C:nucleus"/>
    <property type="evidence" value="ECO:0007669"/>
    <property type="project" value="TreeGrafter"/>
</dbReference>
<dbReference type="GO" id="GO:0071164">
    <property type="term" value="F:RNA cap trimethylguanosine synthase activity"/>
    <property type="evidence" value="ECO:0007669"/>
    <property type="project" value="TreeGrafter"/>
</dbReference>
<reference evidence="9" key="2">
    <citation type="submission" date="2021-01" db="EMBL/GenBank/DDBJ databases">
        <authorList>
            <person name="Schikora-Tamarit M.A."/>
        </authorList>
    </citation>
    <scope>NUCLEOTIDE SEQUENCE</scope>
    <source>
        <strain evidence="9">CBS2887</strain>
    </source>
</reference>
<dbReference type="Gene3D" id="3.40.50.150">
    <property type="entry name" value="Vaccinia Virus protein VP39"/>
    <property type="match status" value="1"/>
</dbReference>
<feature type="compositionally biased region" description="Basic and acidic residues" evidence="8">
    <location>
        <begin position="392"/>
        <end position="417"/>
    </location>
</feature>
<evidence type="ECO:0000313" key="10">
    <source>
        <dbReference type="Proteomes" id="UP000774326"/>
    </source>
</evidence>
<organism evidence="9 10">
    <name type="scientific">Wickerhamomyces pijperi</name>
    <name type="common">Yeast</name>
    <name type="synonym">Pichia pijperi</name>
    <dbReference type="NCBI Taxonomy" id="599730"/>
    <lineage>
        <taxon>Eukaryota</taxon>
        <taxon>Fungi</taxon>
        <taxon>Dikarya</taxon>
        <taxon>Ascomycota</taxon>
        <taxon>Saccharomycotina</taxon>
        <taxon>Saccharomycetes</taxon>
        <taxon>Phaffomycetales</taxon>
        <taxon>Wickerhamomycetaceae</taxon>
        <taxon>Wickerhamomyces</taxon>
    </lineage>
</organism>
<evidence type="ECO:0000256" key="6">
    <source>
        <dbReference type="ARBA" id="ARBA00049075"/>
    </source>
</evidence>
<evidence type="ECO:0000256" key="3">
    <source>
        <dbReference type="ARBA" id="ARBA00047418"/>
    </source>
</evidence>
<dbReference type="Pfam" id="PF09445">
    <property type="entry name" value="Methyltransf_15"/>
    <property type="match status" value="1"/>
</dbReference>
<comment type="catalytic activity">
    <reaction evidence="4">
        <text>a 5'-end (N(7)-methyl 5'-triphosphoguanosine)-ribonucleoside in snoRNA + S-adenosyl-L-methionine = a 5'-end (N(2),N(7)-dimethyl 5'-triphosphoguanosine)-ribonucleoside in snoRNA + S-adenosyl-L-homocysteine + H(+)</text>
        <dbReference type="Rhea" id="RHEA:78475"/>
        <dbReference type="Rhea" id="RHEA-COMP:19086"/>
        <dbReference type="Rhea" id="RHEA-COMP:19088"/>
        <dbReference type="ChEBI" id="CHEBI:15378"/>
        <dbReference type="ChEBI" id="CHEBI:57856"/>
        <dbReference type="ChEBI" id="CHEBI:59789"/>
        <dbReference type="ChEBI" id="CHEBI:156461"/>
        <dbReference type="ChEBI" id="CHEBI:172880"/>
    </reaction>
    <physiologicalReaction direction="left-to-right" evidence="4">
        <dbReference type="Rhea" id="RHEA:78476"/>
    </physiologicalReaction>
</comment>
<feature type="compositionally biased region" description="Low complexity" evidence="8">
    <location>
        <begin position="303"/>
        <end position="316"/>
    </location>
</feature>
<comment type="caution">
    <text evidence="9">The sequence shown here is derived from an EMBL/GenBank/DDBJ whole genome shotgun (WGS) entry which is preliminary data.</text>
</comment>
<dbReference type="PANTHER" id="PTHR14741:SF32">
    <property type="entry name" value="TRIMETHYLGUANOSINE SYNTHASE"/>
    <property type="match status" value="1"/>
</dbReference>
<keyword evidence="10" id="KW-1185">Reference proteome</keyword>
<feature type="compositionally biased region" description="Basic residues" evidence="8">
    <location>
        <begin position="349"/>
        <end position="368"/>
    </location>
</feature>
<gene>
    <name evidence="9" type="ORF">WICPIJ_008751</name>
</gene>
<evidence type="ECO:0000256" key="4">
    <source>
        <dbReference type="ARBA" id="ARBA00048740"/>
    </source>
</evidence>
<proteinExistence type="inferred from homology"/>
<dbReference type="EMBL" id="JAEUBG010005024">
    <property type="protein sequence ID" value="KAH3679010.1"/>
    <property type="molecule type" value="Genomic_DNA"/>
</dbReference>
<name>A0A9P8THN2_WICPI</name>
<dbReference type="CDD" id="cd02440">
    <property type="entry name" value="AdoMet_MTases"/>
    <property type="match status" value="1"/>
</dbReference>
<reference evidence="9" key="1">
    <citation type="journal article" date="2021" name="Open Biol.">
        <title>Shared evolutionary footprints suggest mitochondrial oxidative damage underlies multiple complex I losses in fungi.</title>
        <authorList>
            <person name="Schikora-Tamarit M.A."/>
            <person name="Marcet-Houben M."/>
            <person name="Nosek J."/>
            <person name="Gabaldon T."/>
        </authorList>
    </citation>
    <scope>NUCLEOTIDE SEQUENCE</scope>
    <source>
        <strain evidence="9">CBS2887</strain>
    </source>
</reference>
<evidence type="ECO:0000256" key="1">
    <source>
        <dbReference type="ARBA" id="ARBA00018517"/>
    </source>
</evidence>
<dbReference type="AlphaFoldDB" id="A0A9P8THN2"/>
<feature type="compositionally biased region" description="Basic residues" evidence="8">
    <location>
        <begin position="379"/>
        <end position="391"/>
    </location>
</feature>
<feature type="region of interest" description="Disordered" evidence="8">
    <location>
        <begin position="292"/>
        <end position="426"/>
    </location>
</feature>
<comment type="similarity">
    <text evidence="2">Belongs to the methyltransferase superfamily. Trimethylguanosine synthase family.</text>
</comment>
<protein>
    <recommendedName>
        <fullName evidence="1">Trimethylguanosine synthase</fullName>
    </recommendedName>
    <alternativeName>
        <fullName evidence="7">Cap-specific guanine-N(2) methyltransferase</fullName>
    </alternativeName>
</protein>
<accession>A0A9P8THN2</accession>
<evidence type="ECO:0000256" key="5">
    <source>
        <dbReference type="ARBA" id="ARBA00048763"/>
    </source>
</evidence>